<evidence type="ECO:0000259" key="1">
    <source>
        <dbReference type="Pfam" id="PF00248"/>
    </source>
</evidence>
<dbReference type="InterPro" id="IPR053135">
    <property type="entry name" value="AKR2_Oxidoreductase"/>
</dbReference>
<dbReference type="InterPro" id="IPR036812">
    <property type="entry name" value="NAD(P)_OxRdtase_dom_sf"/>
</dbReference>
<dbReference type="OrthoDB" id="7348196at2"/>
<organism evidence="2 3">
    <name type="scientific">Phenylobacterium hankyongense</name>
    <dbReference type="NCBI Taxonomy" id="1813876"/>
    <lineage>
        <taxon>Bacteria</taxon>
        <taxon>Pseudomonadati</taxon>
        <taxon>Pseudomonadota</taxon>
        <taxon>Alphaproteobacteria</taxon>
        <taxon>Caulobacterales</taxon>
        <taxon>Caulobacteraceae</taxon>
        <taxon>Phenylobacterium</taxon>
    </lineage>
</organism>
<dbReference type="PANTHER" id="PTHR43312:SF1">
    <property type="entry name" value="NADP-DEPENDENT OXIDOREDUCTASE DOMAIN-CONTAINING PROTEIN"/>
    <property type="match status" value="1"/>
</dbReference>
<feature type="domain" description="NADP-dependent oxidoreductase" evidence="1">
    <location>
        <begin position="15"/>
        <end position="301"/>
    </location>
</feature>
<name>A0A328B2L3_9CAUL</name>
<dbReference type="RefSeq" id="WP_111458359.1">
    <property type="nucleotide sequence ID" value="NZ_QFYP01000001.1"/>
</dbReference>
<dbReference type="Pfam" id="PF00248">
    <property type="entry name" value="Aldo_ket_red"/>
    <property type="match status" value="1"/>
</dbReference>
<gene>
    <name evidence="2" type="ORF">DJ021_15235</name>
</gene>
<accession>A0A328B2L3</accession>
<keyword evidence="3" id="KW-1185">Reference proteome</keyword>
<dbReference type="AlphaFoldDB" id="A0A328B2L3"/>
<dbReference type="PANTHER" id="PTHR43312">
    <property type="entry name" value="D-THREO-ALDOSE 1-DEHYDROGENASE"/>
    <property type="match status" value="1"/>
</dbReference>
<evidence type="ECO:0000313" key="2">
    <source>
        <dbReference type="EMBL" id="RAK61067.1"/>
    </source>
</evidence>
<dbReference type="EMBL" id="QFYP01000001">
    <property type="protein sequence ID" value="RAK61067.1"/>
    <property type="molecule type" value="Genomic_DNA"/>
</dbReference>
<dbReference type="SUPFAM" id="SSF51430">
    <property type="entry name" value="NAD(P)-linked oxidoreductase"/>
    <property type="match status" value="1"/>
</dbReference>
<dbReference type="InterPro" id="IPR023210">
    <property type="entry name" value="NADP_OxRdtase_dom"/>
</dbReference>
<dbReference type="Proteomes" id="UP000249842">
    <property type="component" value="Unassembled WGS sequence"/>
</dbReference>
<protein>
    <submittedName>
        <fullName evidence="2">Aldo/keto reductase</fullName>
    </submittedName>
</protein>
<dbReference type="CDD" id="cd19095">
    <property type="entry name" value="AKR_PA4992-like"/>
    <property type="match status" value="1"/>
</dbReference>
<proteinExistence type="predicted"/>
<comment type="caution">
    <text evidence="2">The sequence shown here is derived from an EMBL/GenBank/DDBJ whole genome shotgun (WGS) entry which is preliminary data.</text>
</comment>
<evidence type="ECO:0000313" key="3">
    <source>
        <dbReference type="Proteomes" id="UP000249842"/>
    </source>
</evidence>
<reference evidence="3" key="1">
    <citation type="submission" date="2018-05" db="EMBL/GenBank/DDBJ databases">
        <authorList>
            <person name="Li X."/>
        </authorList>
    </citation>
    <scope>NUCLEOTIDE SEQUENCE [LARGE SCALE GENOMIC DNA]</scope>
    <source>
        <strain evidence="3">HKS-05</strain>
    </source>
</reference>
<sequence length="306" mass="32290">MLYRPLGRTGLTVSEIGLGCASWWGKPAFPEAQAVGLVHAALDLGVTLFDTGASYSAGEAEPRLGRALKGRDVSQLVVATKAGSFHAGGGRIGRDFSPAAIVASAERSLRNLGLEALPLLQLHGPAIEELDDELLAALGDLKARGLVRALGVNSFDPAVIEHVIGLPGFDAVMVDYNVLRPEREPLIARAAGAGKGVLAGMALAMGHTGLQVARLKGPQDLWYAARGLMRHRQEVVRGARFSFLHRQPEITGSQAALAYVLANRDVSAAVIGTTRLGHLRENLAASDRALPDLLMERIKAAQAAAR</sequence>
<dbReference type="Gene3D" id="3.20.20.100">
    <property type="entry name" value="NADP-dependent oxidoreductase domain"/>
    <property type="match status" value="1"/>
</dbReference>